<dbReference type="Proteomes" id="UP000011705">
    <property type="component" value="Chromosome"/>
</dbReference>
<reference evidence="3" key="1">
    <citation type="submission" date="2012-01" db="EMBL/GenBank/DDBJ databases">
        <title>The Genome Sequence of Treponema denticola H-22.</title>
        <authorList>
            <consortium name="The Broad Institute Genome Sequencing Platform"/>
            <person name="Earl A."/>
            <person name="Ward D."/>
            <person name="Feldgarden M."/>
            <person name="Gevers D."/>
            <person name="Blanton J.M."/>
            <person name="Fenno C.J."/>
            <person name="Baranova O.V."/>
            <person name="Mathney J."/>
            <person name="Dewhirst F.E."/>
            <person name="Izard J."/>
            <person name="Young S.K."/>
            <person name="Zeng Q."/>
            <person name="Gargeya S."/>
            <person name="Fitzgerald M."/>
            <person name="Haas B."/>
            <person name="Abouelleil A."/>
            <person name="Alvarado L."/>
            <person name="Arachchi H.M."/>
            <person name="Berlin A."/>
            <person name="Chapman S.B."/>
            <person name="Gearin G."/>
            <person name="Goldberg J."/>
            <person name="Griggs A."/>
            <person name="Gujja S."/>
            <person name="Hansen M."/>
            <person name="Heiman D."/>
            <person name="Howarth C."/>
            <person name="Larimer J."/>
            <person name="Lui A."/>
            <person name="MacDonald P.J.P."/>
            <person name="McCowen C."/>
            <person name="Montmayeur A."/>
            <person name="Murphy C."/>
            <person name="Neiman D."/>
            <person name="Pearson M."/>
            <person name="Priest M."/>
            <person name="Roberts A."/>
            <person name="Saif S."/>
            <person name="Shea T."/>
            <person name="Sisk P."/>
            <person name="Stolte C."/>
            <person name="Sykes S."/>
            <person name="Wortman J."/>
            <person name="Nusbaum C."/>
            <person name="Birren B."/>
        </authorList>
    </citation>
    <scope>NUCLEOTIDE SEQUENCE [LARGE SCALE GENOMIC DNA]</scope>
    <source>
        <strain evidence="3">H-22</strain>
    </source>
</reference>
<accession>A0A0E2E6R2</accession>
<dbReference type="InterPro" id="IPR057156">
    <property type="entry name" value="DUF7834"/>
</dbReference>
<protein>
    <submittedName>
        <fullName evidence="3">Uncharacterized protein</fullName>
    </submittedName>
</protein>
<gene>
    <name evidence="3" type="ORF">HMPREF9726_00564</name>
</gene>
<sequence length="456" mass="54120">MLTGHWPGNITRELKMKHENLKIISLKDALKLNLSIPNYQRLYRWSTESVSTLFNDIYSAYKMNIPEYRIGSIVLHNNNKELEIVDGQQRITTLSILTYCFYKILKSEEYKERSNLLNRKETFDTLSSKSIVENYEILKRHCEIIGSELKAFINYTLENCTVVEIVTNSEQEAFQFFDSQNSRGKALAPQDLLKSYHLREMYDSSEAEKIKIITSWENEKQKGLSLFFEYTLYPLIQWYKNKSGLYYSSKKINAFKGIKQNNKYHFSIYHKAANLYIEHFNSEGMYELTSGEKVNQFQLTQPLLAGKRFFLYTLYYFNLYKQVIKILESKIESNFISTYGSGNCYVRNLFVNIVVFFIDKFNMEELTESRLDFLYKWAYSLRVVMHSVYLETIDKYARGNHDRINKELNLFAKISEMQTPQELDSIILERVNEEQLESYKSIKYKNIWNKIFGEIE</sequence>
<evidence type="ECO:0000313" key="3">
    <source>
        <dbReference type="EMBL" id="EMB35289.1"/>
    </source>
</evidence>
<dbReference type="Pfam" id="PF03235">
    <property type="entry name" value="GmrSD_N"/>
    <property type="match status" value="1"/>
</dbReference>
<dbReference type="HOGENOM" id="CLU_030645_0_0_12"/>
<dbReference type="PANTHER" id="PTHR35149">
    <property type="entry name" value="SLL5132 PROTEIN"/>
    <property type="match status" value="1"/>
</dbReference>
<proteinExistence type="predicted"/>
<dbReference type="InterPro" id="IPR004919">
    <property type="entry name" value="GmrSD_N"/>
</dbReference>
<organism evidence="3">
    <name type="scientific">Treponema denticola H-22</name>
    <dbReference type="NCBI Taxonomy" id="999432"/>
    <lineage>
        <taxon>Bacteria</taxon>
        <taxon>Pseudomonadati</taxon>
        <taxon>Spirochaetota</taxon>
        <taxon>Spirochaetia</taxon>
        <taxon>Spirochaetales</taxon>
        <taxon>Treponemataceae</taxon>
        <taxon>Treponema</taxon>
    </lineage>
</organism>
<dbReference type="Pfam" id="PF25202">
    <property type="entry name" value="DUF7834"/>
    <property type="match status" value="1"/>
</dbReference>
<feature type="domain" description="DUF7834" evidence="2">
    <location>
        <begin position="208"/>
        <end position="436"/>
    </location>
</feature>
<evidence type="ECO:0000259" key="1">
    <source>
        <dbReference type="Pfam" id="PF03235"/>
    </source>
</evidence>
<feature type="domain" description="GmrSD restriction endonucleases N-terminal" evidence="1">
    <location>
        <begin position="33"/>
        <end position="197"/>
    </location>
</feature>
<name>A0A0E2E6R2_TREDN</name>
<dbReference type="PATRIC" id="fig|999432.5.peg.585"/>
<dbReference type="AlphaFoldDB" id="A0A0E2E6R2"/>
<evidence type="ECO:0000259" key="2">
    <source>
        <dbReference type="Pfam" id="PF25202"/>
    </source>
</evidence>
<dbReference type="PANTHER" id="PTHR35149:SF2">
    <property type="entry name" value="DUF262 DOMAIN-CONTAINING PROTEIN"/>
    <property type="match status" value="1"/>
</dbReference>
<comment type="caution">
    <text evidence="3">The sequence shown here is derived from an EMBL/GenBank/DDBJ whole genome shotgun (WGS) entry which is preliminary data.</text>
</comment>
<dbReference type="EMBL" id="AGDV01000005">
    <property type="protein sequence ID" value="EMB35289.1"/>
    <property type="molecule type" value="Genomic_DNA"/>
</dbReference>